<sequence>MDGACPKCGEGAVEFEEVEGVSACAACGWVVADEQLVHATAWDNRGAPQGVFVGAEDTGERAAAHALQASGPGLSIQRSKRGVGEARLKARVREFAALLRLQPPVVDQALHVAGRAVPHCLGNWRRDHLAAAATYAACRLNKLPLTLADLSGSVQIDVHTLGHYYCALCRLLDLQPPLLLPADLLPRSVDRVTAEAVARGALAAGTVAAVQRDAGMLLDWMHRQLNQRQFPLGCVGAALVLAAEMNTVSLSLDHVSASLPLCRSTLERKLAQTRQRLVQLSAFLPYSSTINVRNVGSHARTIIKLSALRHCAK</sequence>
<evidence type="ECO:0000259" key="3">
    <source>
        <dbReference type="Pfam" id="PF00382"/>
    </source>
</evidence>
<evidence type="ECO:0000256" key="1">
    <source>
        <dbReference type="ARBA" id="ARBA00023015"/>
    </source>
</evidence>
<gene>
    <name evidence="4" type="ORF">CHLNCDRAFT_140579</name>
</gene>
<dbReference type="Pfam" id="PF00382">
    <property type="entry name" value="TFIIB"/>
    <property type="match status" value="1"/>
</dbReference>
<dbReference type="PRINTS" id="PR00685">
    <property type="entry name" value="TIFACTORIIB"/>
</dbReference>
<dbReference type="GO" id="GO:0017025">
    <property type="term" value="F:TBP-class protein binding"/>
    <property type="evidence" value="ECO:0007669"/>
    <property type="project" value="InterPro"/>
</dbReference>
<dbReference type="InterPro" id="IPR000812">
    <property type="entry name" value="TFIIB"/>
</dbReference>
<dbReference type="GO" id="GO:0000995">
    <property type="term" value="F:RNA polymerase III general transcription initiation factor activity"/>
    <property type="evidence" value="ECO:0007669"/>
    <property type="project" value="TreeGrafter"/>
</dbReference>
<dbReference type="GeneID" id="17358214"/>
<dbReference type="Proteomes" id="UP000008141">
    <property type="component" value="Unassembled WGS sequence"/>
</dbReference>
<evidence type="ECO:0000313" key="5">
    <source>
        <dbReference type="Proteomes" id="UP000008141"/>
    </source>
</evidence>
<keyword evidence="1" id="KW-0805">Transcription regulation</keyword>
<name>E1Z5Q5_CHLVA</name>
<keyword evidence="2" id="KW-0804">Transcription</keyword>
<dbReference type="GO" id="GO:0005634">
    <property type="term" value="C:nucleus"/>
    <property type="evidence" value="ECO:0007669"/>
    <property type="project" value="TreeGrafter"/>
</dbReference>
<dbReference type="KEGG" id="cvr:CHLNCDRAFT_140579"/>
<dbReference type="SUPFAM" id="SSF57783">
    <property type="entry name" value="Zinc beta-ribbon"/>
    <property type="match status" value="1"/>
</dbReference>
<dbReference type="InParanoid" id="E1Z5Q5"/>
<dbReference type="GO" id="GO:0000126">
    <property type="term" value="C:transcription factor TFIIIB complex"/>
    <property type="evidence" value="ECO:0007669"/>
    <property type="project" value="TreeGrafter"/>
</dbReference>
<feature type="domain" description="Transcription factor TFIIB cyclin-like" evidence="3">
    <location>
        <begin position="90"/>
        <end position="167"/>
    </location>
</feature>
<dbReference type="GO" id="GO:0070897">
    <property type="term" value="P:transcription preinitiation complex assembly"/>
    <property type="evidence" value="ECO:0007669"/>
    <property type="project" value="InterPro"/>
</dbReference>
<dbReference type="SUPFAM" id="SSF47954">
    <property type="entry name" value="Cyclin-like"/>
    <property type="match status" value="1"/>
</dbReference>
<reference evidence="4 5" key="1">
    <citation type="journal article" date="2010" name="Plant Cell">
        <title>The Chlorella variabilis NC64A genome reveals adaptation to photosymbiosis, coevolution with viruses, and cryptic sex.</title>
        <authorList>
            <person name="Blanc G."/>
            <person name="Duncan G."/>
            <person name="Agarkova I."/>
            <person name="Borodovsky M."/>
            <person name="Gurnon J."/>
            <person name="Kuo A."/>
            <person name="Lindquist E."/>
            <person name="Lucas S."/>
            <person name="Pangilinan J."/>
            <person name="Polle J."/>
            <person name="Salamov A."/>
            <person name="Terry A."/>
            <person name="Yamada T."/>
            <person name="Dunigan D.D."/>
            <person name="Grigoriev I.V."/>
            <person name="Claverie J.M."/>
            <person name="Van Etten J.L."/>
        </authorList>
    </citation>
    <scope>NUCLEOTIDE SEQUENCE [LARGE SCALE GENOMIC DNA]</scope>
    <source>
        <strain evidence="4 5">NC64A</strain>
    </source>
</reference>
<dbReference type="PANTHER" id="PTHR11618:SF70">
    <property type="entry name" value="PLANT-SPECIFIC TFIIB-RELATED PROTEIN PTF2"/>
    <property type="match status" value="1"/>
</dbReference>
<dbReference type="OMA" id="GHYYCAL"/>
<accession>E1Z5Q5</accession>
<protein>
    <recommendedName>
        <fullName evidence="3">Transcription factor TFIIB cyclin-like domain-containing protein</fullName>
    </recommendedName>
</protein>
<dbReference type="RefSeq" id="XP_005850618.1">
    <property type="nucleotide sequence ID" value="XM_005850556.1"/>
</dbReference>
<dbReference type="GO" id="GO:0097550">
    <property type="term" value="C:transcription preinitiation complex"/>
    <property type="evidence" value="ECO:0007669"/>
    <property type="project" value="TreeGrafter"/>
</dbReference>
<dbReference type="Gene3D" id="1.10.472.170">
    <property type="match status" value="1"/>
</dbReference>
<organism evidence="5">
    <name type="scientific">Chlorella variabilis</name>
    <name type="common">Green alga</name>
    <dbReference type="NCBI Taxonomy" id="554065"/>
    <lineage>
        <taxon>Eukaryota</taxon>
        <taxon>Viridiplantae</taxon>
        <taxon>Chlorophyta</taxon>
        <taxon>core chlorophytes</taxon>
        <taxon>Trebouxiophyceae</taxon>
        <taxon>Chlorellales</taxon>
        <taxon>Chlorellaceae</taxon>
        <taxon>Chlorella clade</taxon>
        <taxon>Chlorella</taxon>
    </lineage>
</organism>
<dbReference type="InterPro" id="IPR036915">
    <property type="entry name" value="Cyclin-like_sf"/>
</dbReference>
<dbReference type="STRING" id="554065.E1Z5Q5"/>
<dbReference type="AlphaFoldDB" id="E1Z5Q5"/>
<dbReference type="InterPro" id="IPR013150">
    <property type="entry name" value="TFIIB_cyclin"/>
</dbReference>
<proteinExistence type="predicted"/>
<dbReference type="PANTHER" id="PTHR11618">
    <property type="entry name" value="TRANSCRIPTION INITIATION FACTOR IIB-RELATED"/>
    <property type="match status" value="1"/>
</dbReference>
<evidence type="ECO:0000256" key="2">
    <source>
        <dbReference type="ARBA" id="ARBA00023163"/>
    </source>
</evidence>
<dbReference type="OrthoDB" id="511529at2759"/>
<dbReference type="EMBL" id="GL433837">
    <property type="protein sequence ID" value="EFN58516.1"/>
    <property type="molecule type" value="Genomic_DNA"/>
</dbReference>
<dbReference type="eggNOG" id="KOG1598">
    <property type="taxonomic scope" value="Eukaryota"/>
</dbReference>
<dbReference type="GO" id="GO:0001006">
    <property type="term" value="F:RNA polymerase III type 3 promoter sequence-specific DNA binding"/>
    <property type="evidence" value="ECO:0007669"/>
    <property type="project" value="TreeGrafter"/>
</dbReference>
<evidence type="ECO:0000313" key="4">
    <source>
        <dbReference type="EMBL" id="EFN58516.1"/>
    </source>
</evidence>
<keyword evidence="5" id="KW-1185">Reference proteome</keyword>